<accession>A0A3N4G6P6</accession>
<reference evidence="2 3" key="1">
    <citation type="submission" date="2018-11" db="EMBL/GenBank/DDBJ databases">
        <title>Draft genome sequence of Gordonia sp. RS15-1S isolated from rice stems.</title>
        <authorList>
            <person name="Muangham S."/>
        </authorList>
    </citation>
    <scope>NUCLEOTIDE SEQUENCE [LARGE SCALE GENOMIC DNA]</scope>
    <source>
        <strain evidence="2 3">RS15-1S</strain>
    </source>
</reference>
<dbReference type="RefSeq" id="WP_123931392.1">
    <property type="nucleotide sequence ID" value="NZ_JBPSDP010000011.1"/>
</dbReference>
<evidence type="ECO:0000259" key="1">
    <source>
        <dbReference type="Pfam" id="PF02470"/>
    </source>
</evidence>
<dbReference type="Proteomes" id="UP000267536">
    <property type="component" value="Unassembled WGS sequence"/>
</dbReference>
<dbReference type="AlphaFoldDB" id="A0A3N4G6P6"/>
<dbReference type="EMBL" id="RKMH01000011">
    <property type="protein sequence ID" value="RPA58463.1"/>
    <property type="molecule type" value="Genomic_DNA"/>
</dbReference>
<dbReference type="PANTHER" id="PTHR33371">
    <property type="entry name" value="INTERMEMBRANE PHOSPHOLIPID TRANSPORT SYSTEM BINDING PROTEIN MLAD-RELATED"/>
    <property type="match status" value="1"/>
</dbReference>
<feature type="domain" description="Mce/MlaD" evidence="1">
    <location>
        <begin position="46"/>
        <end position="117"/>
    </location>
</feature>
<organism evidence="2 3">
    <name type="scientific">Gordonia oryzae</name>
    <dbReference type="NCBI Taxonomy" id="2487349"/>
    <lineage>
        <taxon>Bacteria</taxon>
        <taxon>Bacillati</taxon>
        <taxon>Actinomycetota</taxon>
        <taxon>Actinomycetes</taxon>
        <taxon>Mycobacteriales</taxon>
        <taxon>Gordoniaceae</taxon>
        <taxon>Gordonia</taxon>
    </lineage>
</organism>
<name>A0A3N4G6P6_9ACTN</name>
<dbReference type="InterPro" id="IPR052336">
    <property type="entry name" value="MlaD_Phospholipid_Transporter"/>
</dbReference>
<dbReference type="PANTHER" id="PTHR33371:SF16">
    <property type="entry name" value="MCE-FAMILY PROTEIN MCE3F"/>
    <property type="match status" value="1"/>
</dbReference>
<protein>
    <submittedName>
        <fullName evidence="2">MCE family protein</fullName>
    </submittedName>
</protein>
<dbReference type="OrthoDB" id="4371474at2"/>
<dbReference type="InterPro" id="IPR003399">
    <property type="entry name" value="Mce/MlaD"/>
</dbReference>
<proteinExistence type="predicted"/>
<comment type="caution">
    <text evidence="2">The sequence shown here is derived from an EMBL/GenBank/DDBJ whole genome shotgun (WGS) entry which is preliminary data.</text>
</comment>
<gene>
    <name evidence="2" type="ORF">EF294_14810</name>
</gene>
<evidence type="ECO:0000313" key="2">
    <source>
        <dbReference type="EMBL" id="RPA58463.1"/>
    </source>
</evidence>
<dbReference type="Pfam" id="PF02470">
    <property type="entry name" value="MlaD"/>
    <property type="match status" value="1"/>
</dbReference>
<evidence type="ECO:0000313" key="3">
    <source>
        <dbReference type="Proteomes" id="UP000267536"/>
    </source>
</evidence>
<keyword evidence="3" id="KW-1185">Reference proteome</keyword>
<dbReference type="GO" id="GO:0005576">
    <property type="term" value="C:extracellular region"/>
    <property type="evidence" value="ECO:0007669"/>
    <property type="project" value="TreeGrafter"/>
</dbReference>
<sequence>MIRRFTAAGARTMASIVALLALVAASLIYLGSVGLSVTDNCGVRTASMTVPETNGLVVGSRVLFRGVAIGKITSVQPSVSGVTVDWNYKDQYEIPVNSTYRVDNLSALGETYLGITPNVSSGPTLGDGATLTATKVEVPTTIDELSARFTRLLEQVNAKKVRGIIGEINTGLVADQQVLNNIANASALLETTILTTRGSLTDLLNRFQPLLQRGSEVSDSMAASGDPVARFADGLALFLTEGGKKAGSGSPDGKDGFIVSTHSPDSLNNQAKPLLESVQRFLDRSGPDLKVLGDAAFPAVSSASATLRTADLSNLMRTALATAGAGDGLVVRVGGR</sequence>